<name>A0A0A1UK20_9AGAM</name>
<evidence type="ECO:0000313" key="2">
    <source>
        <dbReference type="Proteomes" id="UP000030108"/>
    </source>
</evidence>
<proteinExistence type="predicted"/>
<feature type="non-terminal residue" evidence="1">
    <location>
        <position position="386"/>
    </location>
</feature>
<sequence>MLDCTRSVASIDESQGMAAENQACVTIPPEMEHANQVFHCPKCLSEGESRKINYVINRGARLTMRLVSKTSLTLIVYYLRLLKTYADALVQQLQSSLAALEVNIALRINVLTSMMHEAEATEIHEQLSRNDPYHLAVVIMTESHPGGGWWHTSDKDRGGKGQVSEKALLGECLDDLRPLAERAITARVYMVSCGVNLPGKGIVKDIHDYLYPRPYHSILMPSVYMLTVPDFTNMLPELFVHLYYFGAPFRASVLRVWAVDREARAHTGIVTLERVNPKDAFRVIFDVRWKLVKRMDGFGDEKIVVLNTTCCQTQLRVAISPGRRREFTMHGTTVTEETWDHETMTFEFTEYNMVAMETLPPRGDNKHPPPALDVPWTRAGHRFQRT</sequence>
<evidence type="ECO:0000313" key="1">
    <source>
        <dbReference type="EMBL" id="EUC59160.1"/>
    </source>
</evidence>
<gene>
    <name evidence="1" type="ORF">RSOL_299120</name>
</gene>
<comment type="caution">
    <text evidence="1">The sequence shown here is derived from an EMBL/GenBank/DDBJ whole genome shotgun (WGS) entry which is preliminary data.</text>
</comment>
<dbReference type="Proteomes" id="UP000030108">
    <property type="component" value="Unassembled WGS sequence"/>
</dbReference>
<dbReference type="EMBL" id="JATN01000321">
    <property type="protein sequence ID" value="EUC59160.1"/>
    <property type="molecule type" value="Genomic_DNA"/>
</dbReference>
<reference evidence="2" key="1">
    <citation type="journal article" date="2014" name="Genome Announc.">
        <title>Draft genome sequence of the plant-pathogenic soil fungus Rhizoctonia solani anastomosis group 3 strain Rhs1AP.</title>
        <authorList>
            <person name="Cubeta M.A."/>
            <person name="Thomas E."/>
            <person name="Dean R.A."/>
            <person name="Jabaji S."/>
            <person name="Neate S.M."/>
            <person name="Tavantzis S."/>
            <person name="Toda T."/>
            <person name="Vilgalys R."/>
            <person name="Bharathan N."/>
            <person name="Fedorova-Abrams N."/>
            <person name="Pakala S.B."/>
            <person name="Pakala S.M."/>
            <person name="Zafar N."/>
            <person name="Joardar V."/>
            <person name="Losada L."/>
            <person name="Nierman W.C."/>
        </authorList>
    </citation>
    <scope>NUCLEOTIDE SEQUENCE [LARGE SCALE GENOMIC DNA]</scope>
    <source>
        <strain evidence="2">AG-3</strain>
    </source>
</reference>
<organism evidence="1 2">
    <name type="scientific">Rhizoctonia solani AG-3 Rhs1AP</name>
    <dbReference type="NCBI Taxonomy" id="1086054"/>
    <lineage>
        <taxon>Eukaryota</taxon>
        <taxon>Fungi</taxon>
        <taxon>Dikarya</taxon>
        <taxon>Basidiomycota</taxon>
        <taxon>Agaricomycotina</taxon>
        <taxon>Agaricomycetes</taxon>
        <taxon>Cantharellales</taxon>
        <taxon>Ceratobasidiaceae</taxon>
        <taxon>Rhizoctonia</taxon>
    </lineage>
</organism>
<dbReference type="OrthoDB" id="3203403at2759"/>
<protein>
    <submittedName>
        <fullName evidence="1">Uncharacterized protein</fullName>
    </submittedName>
</protein>
<dbReference type="AlphaFoldDB" id="A0A0A1UK20"/>
<accession>A0A0A1UK20</accession>